<dbReference type="GO" id="GO:0008311">
    <property type="term" value="F:double-stranded DNA 3'-5' DNA exonuclease activity"/>
    <property type="evidence" value="ECO:0000318"/>
    <property type="project" value="GO_Central"/>
</dbReference>
<dbReference type="PANTHER" id="PTHR35218:SF9">
    <property type="entry name" value="ENDONUCLEASE_EXONUCLEASE_PHOSPHATASE DOMAIN-CONTAINING PROTEIN"/>
    <property type="match status" value="1"/>
</dbReference>
<name>A0A2C9UQ62_MANES</name>
<organism evidence="2">
    <name type="scientific">Manihot esculenta</name>
    <name type="common">Cassava</name>
    <name type="synonym">Jatropha manihot</name>
    <dbReference type="NCBI Taxonomy" id="3983"/>
    <lineage>
        <taxon>Eukaryota</taxon>
        <taxon>Viridiplantae</taxon>
        <taxon>Streptophyta</taxon>
        <taxon>Embryophyta</taxon>
        <taxon>Tracheophyta</taxon>
        <taxon>Spermatophyta</taxon>
        <taxon>Magnoliopsida</taxon>
        <taxon>eudicotyledons</taxon>
        <taxon>Gunneridae</taxon>
        <taxon>Pentapetalae</taxon>
        <taxon>rosids</taxon>
        <taxon>fabids</taxon>
        <taxon>Malpighiales</taxon>
        <taxon>Euphorbiaceae</taxon>
        <taxon>Crotonoideae</taxon>
        <taxon>Manihoteae</taxon>
        <taxon>Manihot</taxon>
    </lineage>
</organism>
<dbReference type="PANTHER" id="PTHR35218">
    <property type="entry name" value="RNASE H DOMAIN-CONTAINING PROTEIN"/>
    <property type="match status" value="1"/>
</dbReference>
<feature type="domain" description="Endonuclease/exonuclease/phosphatase" evidence="1">
    <location>
        <begin position="4"/>
        <end position="185"/>
    </location>
</feature>
<dbReference type="EMBL" id="CM004399">
    <property type="protein sequence ID" value="OAY33261.1"/>
    <property type="molecule type" value="Genomic_DNA"/>
</dbReference>
<dbReference type="GO" id="GO:0008081">
    <property type="term" value="F:phosphoric diester hydrolase activity"/>
    <property type="evidence" value="ECO:0000318"/>
    <property type="project" value="GO_Central"/>
</dbReference>
<dbReference type="Pfam" id="PF03372">
    <property type="entry name" value="Exo_endo_phos"/>
    <property type="match status" value="1"/>
</dbReference>
<sequence>MRCISWNCRGLGNTRALGTLQELIREKRPHFIFLVETISSVLQLDEIKVLLGYDGVFTVSNVGRSGGLAFLWKSAQKVSLLSSSFWLIDVLVEVALIGERRITGFYGRPNRNERQALWVLLKDLSRQYSYPWVCCGDFNAILIQDEKRGGNAQPNNLIRDFRDEVMEAGLSDLHMSGYRYTWDNGQEDECNTRLDSGIGIPTVRWNLGCRKPLEG</sequence>
<reference evidence="2" key="1">
    <citation type="submission" date="2016-02" db="EMBL/GenBank/DDBJ databases">
        <title>WGS assembly of Manihot esculenta.</title>
        <authorList>
            <person name="Bredeson J.V."/>
            <person name="Prochnik S.E."/>
            <person name="Lyons J.B."/>
            <person name="Schmutz J."/>
            <person name="Grimwood J."/>
            <person name="Vrebalov J."/>
            <person name="Bart R.S."/>
            <person name="Amuge T."/>
            <person name="Ferguson M.E."/>
            <person name="Green R."/>
            <person name="Putnam N."/>
            <person name="Stites J."/>
            <person name="Rounsley S."/>
            <person name="Rokhsar D.S."/>
        </authorList>
    </citation>
    <scope>NUCLEOTIDE SEQUENCE [LARGE SCALE GENOMIC DNA]</scope>
    <source>
        <tissue evidence="2">Leaf</tissue>
    </source>
</reference>
<gene>
    <name evidence="2" type="ORF">MANES_13G081400</name>
</gene>
<accession>A0A2C9UQ62</accession>
<dbReference type="GO" id="GO:0006284">
    <property type="term" value="P:base-excision repair"/>
    <property type="evidence" value="ECO:0000318"/>
    <property type="project" value="GO_Central"/>
</dbReference>
<dbReference type="STRING" id="3983.A0A2C9UQ62"/>
<dbReference type="SUPFAM" id="SSF56219">
    <property type="entry name" value="DNase I-like"/>
    <property type="match status" value="1"/>
</dbReference>
<dbReference type="AlphaFoldDB" id="A0A2C9UQ62"/>
<dbReference type="GO" id="GO:0003906">
    <property type="term" value="F:DNA-(apurinic or apyrimidinic site) endonuclease activity"/>
    <property type="evidence" value="ECO:0000318"/>
    <property type="project" value="GO_Central"/>
</dbReference>
<protein>
    <recommendedName>
        <fullName evidence="1">Endonuclease/exonuclease/phosphatase domain-containing protein</fullName>
    </recommendedName>
</protein>
<proteinExistence type="predicted"/>
<dbReference type="InterPro" id="IPR005135">
    <property type="entry name" value="Endo/exonuclease/phosphatase"/>
</dbReference>
<evidence type="ECO:0000313" key="2">
    <source>
        <dbReference type="EMBL" id="OAY33261.1"/>
    </source>
</evidence>
<dbReference type="InterPro" id="IPR036691">
    <property type="entry name" value="Endo/exonu/phosph_ase_sf"/>
</dbReference>
<dbReference type="GO" id="GO:0005634">
    <property type="term" value="C:nucleus"/>
    <property type="evidence" value="ECO:0000318"/>
    <property type="project" value="GO_Central"/>
</dbReference>
<evidence type="ECO:0000259" key="1">
    <source>
        <dbReference type="Pfam" id="PF03372"/>
    </source>
</evidence>
<dbReference type="Gene3D" id="3.60.10.10">
    <property type="entry name" value="Endonuclease/exonuclease/phosphatase"/>
    <property type="match status" value="1"/>
</dbReference>